<dbReference type="GO" id="GO:0032923">
    <property type="term" value="P:organic phosphonate biosynthetic process"/>
    <property type="evidence" value="ECO:0007669"/>
    <property type="project" value="InterPro"/>
</dbReference>
<dbReference type="OrthoDB" id="9785953at2"/>
<protein>
    <submittedName>
        <fullName evidence="6">Phosphonopyruvate decarboxylase</fullName>
        <ecNumber evidence="6">4.1.1.82</ecNumber>
    </submittedName>
</protein>
<evidence type="ECO:0000256" key="2">
    <source>
        <dbReference type="ARBA" id="ARBA00023052"/>
    </source>
</evidence>
<dbReference type="NCBIfam" id="TIGR03297">
    <property type="entry name" value="Ppyr-DeCO2ase"/>
    <property type="match status" value="1"/>
</dbReference>
<evidence type="ECO:0000259" key="5">
    <source>
        <dbReference type="Pfam" id="PF02776"/>
    </source>
</evidence>
<dbReference type="Proteomes" id="UP001138460">
    <property type="component" value="Unassembled WGS sequence"/>
</dbReference>
<dbReference type="CDD" id="cd03371">
    <property type="entry name" value="TPP_PpyrDC"/>
    <property type="match status" value="1"/>
</dbReference>
<organism evidence="6 7">
    <name type="scientific">Pectobacterium zantedeschiae</name>
    <dbReference type="NCBI Taxonomy" id="2034769"/>
    <lineage>
        <taxon>Bacteria</taxon>
        <taxon>Pseudomonadati</taxon>
        <taxon>Pseudomonadota</taxon>
        <taxon>Gammaproteobacteria</taxon>
        <taxon>Enterobacterales</taxon>
        <taxon>Pectobacteriaceae</taxon>
        <taxon>Pectobacterium</taxon>
    </lineage>
</organism>
<feature type="domain" description="Thiamine pyrophosphate enzyme N-terminal TPP-binding" evidence="5">
    <location>
        <begin position="7"/>
        <end position="116"/>
    </location>
</feature>
<feature type="domain" description="Thiamine pyrophosphate enzyme TPP-binding" evidence="4">
    <location>
        <begin position="230"/>
        <end position="349"/>
    </location>
</feature>
<dbReference type="CDD" id="cd07035">
    <property type="entry name" value="TPP_PYR_POX_like"/>
    <property type="match status" value="1"/>
</dbReference>
<dbReference type="SUPFAM" id="SSF52518">
    <property type="entry name" value="Thiamin diphosphate-binding fold (THDP-binding)"/>
    <property type="match status" value="2"/>
</dbReference>
<dbReference type="InterPro" id="IPR029061">
    <property type="entry name" value="THDP-binding"/>
</dbReference>
<name>A0A9X8JM10_9GAMM</name>
<evidence type="ECO:0000259" key="4">
    <source>
        <dbReference type="Pfam" id="PF02775"/>
    </source>
</evidence>
<dbReference type="GO" id="GO:0000287">
    <property type="term" value="F:magnesium ion binding"/>
    <property type="evidence" value="ECO:0007669"/>
    <property type="project" value="InterPro"/>
</dbReference>
<keyword evidence="3 6" id="KW-0456">Lyase</keyword>
<proteinExistence type="predicted"/>
<dbReference type="InterPro" id="IPR011766">
    <property type="entry name" value="TPP_enzyme_TPP-bd"/>
</dbReference>
<reference evidence="6 7" key="1">
    <citation type="journal article" date="2018" name="Syst. Appl. Microbiol.">
        <title>Pectobacterium zantedeschiae sp. nov. a new species of a soft rot pathogen isolated from Calla lily (Zantedeschia spp.).</title>
        <authorList>
            <person name="Waleron M."/>
            <person name="Misztak A."/>
            <person name="Waleron M."/>
            <person name="Franczuk M."/>
            <person name="Jonca J."/>
            <person name="Wielgomas B."/>
            <person name="Mikicinski A."/>
            <person name="Popovic T."/>
            <person name="Waleron K."/>
        </authorList>
    </citation>
    <scope>NUCLEOTIDE SEQUENCE [LARGE SCALE GENOMIC DNA]</scope>
    <source>
        <strain evidence="6 7">9M</strain>
    </source>
</reference>
<keyword evidence="2" id="KW-0786">Thiamine pyrophosphate</keyword>
<dbReference type="EC" id="4.1.1.82" evidence="6"/>
<evidence type="ECO:0000256" key="3">
    <source>
        <dbReference type="ARBA" id="ARBA00023239"/>
    </source>
</evidence>
<dbReference type="Pfam" id="PF02776">
    <property type="entry name" value="TPP_enzyme_N"/>
    <property type="match status" value="1"/>
</dbReference>
<dbReference type="Gene3D" id="3.40.50.970">
    <property type="match status" value="2"/>
</dbReference>
<dbReference type="PANTHER" id="PTHR42818">
    <property type="entry name" value="SULFOPYRUVATE DECARBOXYLASE SUBUNIT ALPHA"/>
    <property type="match status" value="1"/>
</dbReference>
<sequence length="385" mass="41389">MIDPDKFIEFLTQRGVHFFSGVPDSLLKAFCLAIESNHSGLAHRIASNEGCAVGMAIGHYLSTRTLPVVYMQNSGLGNAINPLCSLATPDVYGIPLLLIIGWRGEVDDSGKQQHDEPQHVMQGRVTLPQLNVLDVPHIVLDSHNPPPWDDIQALLQRAHDEHRPVALVVRKNTFSSPAAPANPAAETALMRREAIVAACLKALPSTIPMVSTTGMLSRELYELREQRGEGHQRDFLTVGGMGLASQIALGLCDAQPQRKVVCLDGDGALLMHMGGLTNTAQASNLIHIVINNGAHDSVGGQPTAASRLPLAPIAAASGYGKTYYAETEEALQAALQQALRAQSSQFIEVQCRVGHRSDLGRPATSPAENRDAFMQFLNTTPKASL</sequence>
<keyword evidence="7" id="KW-1185">Reference proteome</keyword>
<evidence type="ECO:0000256" key="1">
    <source>
        <dbReference type="ARBA" id="ARBA00022793"/>
    </source>
</evidence>
<accession>A0A9X8JM10</accession>
<dbReference type="InterPro" id="IPR000399">
    <property type="entry name" value="TPP-bd_CS"/>
</dbReference>
<dbReference type="PANTHER" id="PTHR42818:SF1">
    <property type="entry name" value="SULFOPYRUVATE DECARBOXYLASE"/>
    <property type="match status" value="1"/>
</dbReference>
<dbReference type="GO" id="GO:0033980">
    <property type="term" value="F:phosphonopyruvate decarboxylase activity"/>
    <property type="evidence" value="ECO:0007669"/>
    <property type="project" value="UniProtKB-EC"/>
</dbReference>
<dbReference type="GO" id="GO:0030976">
    <property type="term" value="F:thiamine pyrophosphate binding"/>
    <property type="evidence" value="ECO:0007669"/>
    <property type="project" value="InterPro"/>
</dbReference>
<evidence type="ECO:0000313" key="6">
    <source>
        <dbReference type="EMBL" id="RYC45891.1"/>
    </source>
</evidence>
<dbReference type="EMBL" id="NWTM01000001">
    <property type="protein sequence ID" value="RYC45891.1"/>
    <property type="molecule type" value="Genomic_DNA"/>
</dbReference>
<dbReference type="PROSITE" id="PS00187">
    <property type="entry name" value="TPP_ENZYMES"/>
    <property type="match status" value="1"/>
</dbReference>
<dbReference type="InterPro" id="IPR017684">
    <property type="entry name" value="Phosphono-pyrv_decarboxylase"/>
</dbReference>
<dbReference type="Pfam" id="PF02775">
    <property type="entry name" value="TPP_enzyme_C"/>
    <property type="match status" value="1"/>
</dbReference>
<keyword evidence="1" id="KW-0210">Decarboxylase</keyword>
<evidence type="ECO:0000313" key="7">
    <source>
        <dbReference type="Proteomes" id="UP001138460"/>
    </source>
</evidence>
<dbReference type="RefSeq" id="WP_129713401.1">
    <property type="nucleotide sequence ID" value="NZ_JBEHFA010000005.1"/>
</dbReference>
<comment type="caution">
    <text evidence="6">The sequence shown here is derived from an EMBL/GenBank/DDBJ whole genome shotgun (WGS) entry which is preliminary data.</text>
</comment>
<dbReference type="InterPro" id="IPR012001">
    <property type="entry name" value="Thiamin_PyroP_enz_TPP-bd_dom"/>
</dbReference>
<dbReference type="AlphaFoldDB" id="A0A9X8JM10"/>
<dbReference type="InterPro" id="IPR051818">
    <property type="entry name" value="TPP_dependent_decarboxylase"/>
</dbReference>
<gene>
    <name evidence="6" type="primary">aepY</name>
    <name evidence="6" type="ORF">CLR69_13295</name>
</gene>